<dbReference type="Pfam" id="PF00300">
    <property type="entry name" value="His_Phos_1"/>
    <property type="match status" value="1"/>
</dbReference>
<gene>
    <name evidence="1" type="ORF">LQ564_25280</name>
</gene>
<dbReference type="Proteomes" id="UP001179361">
    <property type="component" value="Unassembled WGS sequence"/>
</dbReference>
<proteinExistence type="predicted"/>
<accession>A0ABS8QEF4</accession>
<protein>
    <submittedName>
        <fullName evidence="1">Histidine phosphatase family protein</fullName>
    </submittedName>
</protein>
<organism evidence="1 2">
    <name type="scientific">Massilia phyllostachyos</name>
    <dbReference type="NCBI Taxonomy" id="2898585"/>
    <lineage>
        <taxon>Bacteria</taxon>
        <taxon>Pseudomonadati</taxon>
        <taxon>Pseudomonadota</taxon>
        <taxon>Betaproteobacteria</taxon>
        <taxon>Burkholderiales</taxon>
        <taxon>Oxalobacteraceae</taxon>
        <taxon>Telluria group</taxon>
        <taxon>Massilia</taxon>
    </lineage>
</organism>
<dbReference type="SUPFAM" id="SSF53254">
    <property type="entry name" value="Phosphoglycerate mutase-like"/>
    <property type="match status" value="1"/>
</dbReference>
<dbReference type="SMART" id="SM00855">
    <property type="entry name" value="PGAM"/>
    <property type="match status" value="1"/>
</dbReference>
<dbReference type="EMBL" id="JAJNOC010000017">
    <property type="protein sequence ID" value="MCD2519622.1"/>
    <property type="molecule type" value="Genomic_DNA"/>
</dbReference>
<dbReference type="InterPro" id="IPR013078">
    <property type="entry name" value="His_Pase_superF_clade-1"/>
</dbReference>
<evidence type="ECO:0000313" key="2">
    <source>
        <dbReference type="Proteomes" id="UP001179361"/>
    </source>
</evidence>
<evidence type="ECO:0000313" key="1">
    <source>
        <dbReference type="EMBL" id="MCD2519622.1"/>
    </source>
</evidence>
<dbReference type="InterPro" id="IPR029033">
    <property type="entry name" value="His_PPase_superfam"/>
</dbReference>
<sequence length="180" mass="19115">MELILVRHPQPDVAPGICYGRGDVPVSPAAVAAVADKLKNAGLAGGLPVYASPLKRCAGLAAQMNARVTFDARLAEMDFGAWEMRPWDDIPRAEVDAWSADLLHYRPGGGENVLDVARRVASFFDALRQSGHPRALLICHAGSMRLLAALHAGGSIEEAALRAASAAHRIDYGGIIVLED</sequence>
<dbReference type="Gene3D" id="3.40.50.1240">
    <property type="entry name" value="Phosphoglycerate mutase-like"/>
    <property type="match status" value="1"/>
</dbReference>
<comment type="caution">
    <text evidence="1">The sequence shown here is derived from an EMBL/GenBank/DDBJ whole genome shotgun (WGS) entry which is preliminary data.</text>
</comment>
<name>A0ABS8QEF4_9BURK</name>
<dbReference type="RefSeq" id="WP_231060890.1">
    <property type="nucleotide sequence ID" value="NZ_JAJNOC010000017.1"/>
</dbReference>
<reference evidence="1" key="1">
    <citation type="submission" date="2021-11" db="EMBL/GenBank/DDBJ databases">
        <title>The complete genome of Massilia sp sp. G4R7.</title>
        <authorList>
            <person name="Liu L."/>
            <person name="Yue J."/>
            <person name="Yuan J."/>
            <person name="Yang F."/>
            <person name="Li L."/>
        </authorList>
    </citation>
    <scope>NUCLEOTIDE SEQUENCE</scope>
    <source>
        <strain evidence="1">G4R7</strain>
    </source>
</reference>
<keyword evidence="2" id="KW-1185">Reference proteome</keyword>